<dbReference type="RefSeq" id="WP_345213183.1">
    <property type="nucleotide sequence ID" value="NZ_BAABFT010000015.1"/>
</dbReference>
<dbReference type="EMBL" id="BAABFT010000015">
    <property type="protein sequence ID" value="GAA4334828.1"/>
    <property type="molecule type" value="Genomic_DNA"/>
</dbReference>
<name>A0ABP8H6F6_9SPHI</name>
<evidence type="ECO:0000313" key="3">
    <source>
        <dbReference type="Proteomes" id="UP001500582"/>
    </source>
</evidence>
<dbReference type="Proteomes" id="UP001500582">
    <property type="component" value="Unassembled WGS sequence"/>
</dbReference>
<feature type="transmembrane region" description="Helical" evidence="1">
    <location>
        <begin position="92"/>
        <end position="113"/>
    </location>
</feature>
<organism evidence="2 3">
    <name type="scientific">Mucilaginibacter gynuensis</name>
    <dbReference type="NCBI Taxonomy" id="1302236"/>
    <lineage>
        <taxon>Bacteria</taxon>
        <taxon>Pseudomonadati</taxon>
        <taxon>Bacteroidota</taxon>
        <taxon>Sphingobacteriia</taxon>
        <taxon>Sphingobacteriales</taxon>
        <taxon>Sphingobacteriaceae</taxon>
        <taxon>Mucilaginibacter</taxon>
    </lineage>
</organism>
<proteinExistence type="predicted"/>
<feature type="transmembrane region" description="Helical" evidence="1">
    <location>
        <begin position="65"/>
        <end position="86"/>
    </location>
</feature>
<keyword evidence="3" id="KW-1185">Reference proteome</keyword>
<sequence length="160" mass="17947">MATEYDDYDEIKEDGNDDPNEDDYVELYSTKAIFWFTFFFSTIFGGILLAINLKNAGQKRGALSVILFSIGYFVLTRIIGANILLSQQGNKLLPYIIIGTELVGNVIGGLILVKYYSDKYFPDKDYYPRSIMGPLLVGIIIYLLQTFIASQIGLQNLSGL</sequence>
<gene>
    <name evidence="2" type="ORF">GCM10023149_42390</name>
</gene>
<feature type="transmembrane region" description="Helical" evidence="1">
    <location>
        <begin position="32"/>
        <end position="53"/>
    </location>
</feature>
<keyword evidence="1" id="KW-1133">Transmembrane helix</keyword>
<reference evidence="3" key="1">
    <citation type="journal article" date="2019" name="Int. J. Syst. Evol. Microbiol.">
        <title>The Global Catalogue of Microorganisms (GCM) 10K type strain sequencing project: providing services to taxonomists for standard genome sequencing and annotation.</title>
        <authorList>
            <consortium name="The Broad Institute Genomics Platform"/>
            <consortium name="The Broad Institute Genome Sequencing Center for Infectious Disease"/>
            <person name="Wu L."/>
            <person name="Ma J."/>
        </authorList>
    </citation>
    <scope>NUCLEOTIDE SEQUENCE [LARGE SCALE GENOMIC DNA]</scope>
    <source>
        <strain evidence="3">JCM 17705</strain>
    </source>
</reference>
<protein>
    <submittedName>
        <fullName evidence="2">Uncharacterized protein</fullName>
    </submittedName>
</protein>
<feature type="transmembrane region" description="Helical" evidence="1">
    <location>
        <begin position="134"/>
        <end position="154"/>
    </location>
</feature>
<keyword evidence="1" id="KW-0472">Membrane</keyword>
<keyword evidence="1" id="KW-0812">Transmembrane</keyword>
<evidence type="ECO:0000256" key="1">
    <source>
        <dbReference type="SAM" id="Phobius"/>
    </source>
</evidence>
<evidence type="ECO:0000313" key="2">
    <source>
        <dbReference type="EMBL" id="GAA4334828.1"/>
    </source>
</evidence>
<accession>A0ABP8H6F6</accession>
<comment type="caution">
    <text evidence="2">The sequence shown here is derived from an EMBL/GenBank/DDBJ whole genome shotgun (WGS) entry which is preliminary data.</text>
</comment>